<evidence type="ECO:0000313" key="2">
    <source>
        <dbReference type="Proteomes" id="UP000191554"/>
    </source>
</evidence>
<dbReference type="AlphaFoldDB" id="A0A1V4SK21"/>
<dbReference type="Proteomes" id="UP000191554">
    <property type="component" value="Unassembled WGS sequence"/>
</dbReference>
<sequence length="179" mass="20890">MDKEYILLNEIEKNENITQRELSKKAELSLGSVNLLINKMVHEGLIKIRQIPMNRVAYMLTPAGVAEKVKKTRVYIKLHYDFIIETTKKIKSLLIDMLEQNYSIYIVLEHDEISELVKMAVMQIKNNKIKLIDRHCSDFDIHDSFKNTQDKIVIIVLSNEEYSQLSQKNTSVINLLQLI</sequence>
<dbReference type="Pfam" id="PF13412">
    <property type="entry name" value="HTH_24"/>
    <property type="match status" value="1"/>
</dbReference>
<accession>A0A1V4SK21</accession>
<protein>
    <recommendedName>
        <fullName evidence="3">MarR family protein</fullName>
    </recommendedName>
</protein>
<dbReference type="EMBL" id="MZGX01000016">
    <property type="protein sequence ID" value="OPX43581.1"/>
    <property type="molecule type" value="Genomic_DNA"/>
</dbReference>
<dbReference type="Gene3D" id="1.10.10.10">
    <property type="entry name" value="Winged helix-like DNA-binding domain superfamily/Winged helix DNA-binding domain"/>
    <property type="match status" value="1"/>
</dbReference>
<dbReference type="STRING" id="48256.CLHUN_25190"/>
<dbReference type="InterPro" id="IPR036388">
    <property type="entry name" value="WH-like_DNA-bd_sf"/>
</dbReference>
<reference evidence="1 2" key="1">
    <citation type="submission" date="2017-03" db="EMBL/GenBank/DDBJ databases">
        <title>Genome sequence of Clostridium hungatei DSM 14427.</title>
        <authorList>
            <person name="Poehlein A."/>
            <person name="Daniel R."/>
        </authorList>
    </citation>
    <scope>NUCLEOTIDE SEQUENCE [LARGE SCALE GENOMIC DNA]</scope>
    <source>
        <strain evidence="1 2">DSM 14427</strain>
    </source>
</reference>
<comment type="caution">
    <text evidence="1">The sequence shown here is derived from an EMBL/GenBank/DDBJ whole genome shotgun (WGS) entry which is preliminary data.</text>
</comment>
<dbReference type="RefSeq" id="WP_080064943.1">
    <property type="nucleotide sequence ID" value="NZ_MZGX01000016.1"/>
</dbReference>
<evidence type="ECO:0000313" key="1">
    <source>
        <dbReference type="EMBL" id="OPX43581.1"/>
    </source>
</evidence>
<proteinExistence type="predicted"/>
<evidence type="ECO:0008006" key="3">
    <source>
        <dbReference type="Google" id="ProtNLM"/>
    </source>
</evidence>
<dbReference type="OrthoDB" id="2082425at2"/>
<name>A0A1V4SK21_RUMHU</name>
<dbReference type="SUPFAM" id="SSF46785">
    <property type="entry name" value="Winged helix' DNA-binding domain"/>
    <property type="match status" value="1"/>
</dbReference>
<keyword evidence="2" id="KW-1185">Reference proteome</keyword>
<dbReference type="InterPro" id="IPR036390">
    <property type="entry name" value="WH_DNA-bd_sf"/>
</dbReference>
<organism evidence="1 2">
    <name type="scientific">Ruminiclostridium hungatei</name>
    <name type="common">Clostridium hungatei</name>
    <dbReference type="NCBI Taxonomy" id="48256"/>
    <lineage>
        <taxon>Bacteria</taxon>
        <taxon>Bacillati</taxon>
        <taxon>Bacillota</taxon>
        <taxon>Clostridia</taxon>
        <taxon>Eubacteriales</taxon>
        <taxon>Oscillospiraceae</taxon>
        <taxon>Ruminiclostridium</taxon>
    </lineage>
</organism>
<gene>
    <name evidence="1" type="ORF">CLHUN_25190</name>
</gene>